<dbReference type="Proteomes" id="UP000651057">
    <property type="component" value="Unassembled WGS sequence"/>
</dbReference>
<evidence type="ECO:0000313" key="2">
    <source>
        <dbReference type="Proteomes" id="UP000651057"/>
    </source>
</evidence>
<proteinExistence type="predicted"/>
<organism evidence="1 2">
    <name type="scientific">Aquimarina mytili</name>
    <dbReference type="NCBI Taxonomy" id="874423"/>
    <lineage>
        <taxon>Bacteria</taxon>
        <taxon>Pseudomonadati</taxon>
        <taxon>Bacteroidota</taxon>
        <taxon>Flavobacteriia</taxon>
        <taxon>Flavobacteriales</taxon>
        <taxon>Flavobacteriaceae</taxon>
        <taxon>Aquimarina</taxon>
    </lineage>
</organism>
<evidence type="ECO:0000313" key="1">
    <source>
        <dbReference type="EMBL" id="MBL0685344.1"/>
    </source>
</evidence>
<dbReference type="AlphaFoldDB" id="A0A937D7B6"/>
<reference evidence="1" key="1">
    <citation type="submission" date="2021-01" db="EMBL/GenBank/DDBJ databases">
        <authorList>
            <person name="Zhong Y.L."/>
        </authorList>
    </citation>
    <scope>NUCLEOTIDE SEQUENCE</scope>
    <source>
        <strain evidence="1">KCTC 23302</strain>
    </source>
</reference>
<keyword evidence="2" id="KW-1185">Reference proteome</keyword>
<dbReference type="EMBL" id="JAERQJ010000008">
    <property type="protein sequence ID" value="MBL0685344.1"/>
    <property type="molecule type" value="Genomic_DNA"/>
</dbReference>
<gene>
    <name evidence="1" type="ORF">JJQ60_17555</name>
</gene>
<name>A0A937D7B6_9FLAO</name>
<protein>
    <submittedName>
        <fullName evidence="1">Uncharacterized protein</fullName>
    </submittedName>
</protein>
<comment type="caution">
    <text evidence="1">The sequence shown here is derived from an EMBL/GenBank/DDBJ whole genome shotgun (WGS) entry which is preliminary data.</text>
</comment>
<accession>A0A937D7B6</accession>
<sequence length="27" mass="3410">MLKYECIYHYKLNSFLNAHFVIEEYIK</sequence>